<keyword evidence="2" id="KW-1185">Reference proteome</keyword>
<evidence type="ECO:0000313" key="2">
    <source>
        <dbReference type="Proteomes" id="UP001148737"/>
    </source>
</evidence>
<proteinExistence type="predicted"/>
<reference evidence="1" key="1">
    <citation type="submission" date="2022-07" db="EMBL/GenBank/DDBJ databases">
        <title>Genome Sequence of Lecanicillium saksenae.</title>
        <authorList>
            <person name="Buettner E."/>
        </authorList>
    </citation>
    <scope>NUCLEOTIDE SEQUENCE</scope>
    <source>
        <strain evidence="1">VT-O1</strain>
    </source>
</reference>
<dbReference type="Proteomes" id="UP001148737">
    <property type="component" value="Unassembled WGS sequence"/>
</dbReference>
<protein>
    <submittedName>
        <fullName evidence="1">Uncharacterized protein</fullName>
    </submittedName>
</protein>
<sequence>MITRQSDMPTTESAVQEIATGSSPLGEEDSHLEDGGAVYRSTTSDIRAMKRLGRGQELVRHYRTLSMVSFVVVANQAWELTLFQASPAIINGGLPSMVWSVLWSFVGYIPIILSMAEMASMAPIAGAQYHWVSEFAPESCQRILSYVTGWTSTLAWQAGNATGLFLVGTLVQCIILVNKPDYSFPNWHGTILAIATIAICVVVNIYGSKIVPYWQNAALGLSVAVYIAFLVVIWLRAPVASSREVWTDWKNSGGWPSTGLAVMVGQLPALTAFTGVDTAAHMSEEVRNAATSIPQAMCAIFILNFCQIFLTTVTMAYHLPNVTEALHDPTTYPAIYMLRQAMPVPWVTVMLTLIAVLLMVGNISYLVAVSRDLFAFARDNGLPFSPWLAKVDPISKSPTNAYITSGVFCALLSLIYVGSSVAFYAIVSLNTVALLQCYIFSIGCVLWRRMHRPETLPEAPFSLGKYGIVTNATALVWGSWSFFWCFWPEEHPITAGGFNWSSPIFVITITAATVYYYLGGRQVYHGPVTLVQNRKI</sequence>
<accession>A0ACC1QW13</accession>
<evidence type="ECO:0000313" key="1">
    <source>
        <dbReference type="EMBL" id="KAJ3493581.1"/>
    </source>
</evidence>
<dbReference type="EMBL" id="JANAKD010000472">
    <property type="protein sequence ID" value="KAJ3493581.1"/>
    <property type="molecule type" value="Genomic_DNA"/>
</dbReference>
<name>A0ACC1QW13_9HYPO</name>
<gene>
    <name evidence="1" type="ORF">NLG97_g4640</name>
</gene>
<organism evidence="1 2">
    <name type="scientific">Lecanicillium saksenae</name>
    <dbReference type="NCBI Taxonomy" id="468837"/>
    <lineage>
        <taxon>Eukaryota</taxon>
        <taxon>Fungi</taxon>
        <taxon>Dikarya</taxon>
        <taxon>Ascomycota</taxon>
        <taxon>Pezizomycotina</taxon>
        <taxon>Sordariomycetes</taxon>
        <taxon>Hypocreomycetidae</taxon>
        <taxon>Hypocreales</taxon>
        <taxon>Cordycipitaceae</taxon>
        <taxon>Lecanicillium</taxon>
    </lineage>
</organism>
<comment type="caution">
    <text evidence="1">The sequence shown here is derived from an EMBL/GenBank/DDBJ whole genome shotgun (WGS) entry which is preliminary data.</text>
</comment>